<evidence type="ECO:0000256" key="4">
    <source>
        <dbReference type="ARBA" id="ARBA00022723"/>
    </source>
</evidence>
<feature type="binding site" evidence="12">
    <location>
        <position position="746"/>
    </location>
    <ligand>
        <name>[4Fe-4S] cluster</name>
        <dbReference type="ChEBI" id="CHEBI:49883"/>
        <label>2</label>
    </ligand>
</feature>
<dbReference type="InterPro" id="IPR050722">
    <property type="entry name" value="Pyruvate:ferred/Flavod_OxRd"/>
</dbReference>
<feature type="binding site" evidence="12">
    <location>
        <position position="700"/>
    </location>
    <ligand>
        <name>[4Fe-4S] cluster</name>
        <dbReference type="ChEBI" id="CHEBI:49883"/>
        <label>2</label>
    </ligand>
</feature>
<dbReference type="FunFam" id="3.40.50.970:FF:000041">
    <property type="entry name" value="Pyruvate:ferredoxin (Flavodoxin) oxidoreductase"/>
    <property type="match status" value="1"/>
</dbReference>
<dbReference type="InterPro" id="IPR011895">
    <property type="entry name" value="Pyrv_flavodox_OxRed"/>
</dbReference>
<keyword evidence="2 9" id="KW-0813">Transport</keyword>
<feature type="binding site" evidence="12">
    <location>
        <position position="690"/>
    </location>
    <ligand>
        <name>[4Fe-4S] cluster</name>
        <dbReference type="ChEBI" id="CHEBI:49883"/>
        <label>1</label>
    </ligand>
</feature>
<dbReference type="SUPFAM" id="SSF54862">
    <property type="entry name" value="4Fe-4S ferredoxins"/>
    <property type="match status" value="1"/>
</dbReference>
<feature type="binding site" evidence="10">
    <location>
        <position position="841"/>
    </location>
    <ligand>
        <name>thiamine diphosphate</name>
        <dbReference type="ChEBI" id="CHEBI:58937"/>
    </ligand>
</feature>
<dbReference type="SMART" id="SM00890">
    <property type="entry name" value="EKR"/>
    <property type="match status" value="1"/>
</dbReference>
<feature type="site" description="Important for catalytic activity" evidence="11">
    <location>
        <position position="114"/>
    </location>
</feature>
<evidence type="ECO:0000256" key="9">
    <source>
        <dbReference type="PIRNR" id="PIRNR000159"/>
    </source>
</evidence>
<feature type="binding site" evidence="10">
    <location>
        <begin position="967"/>
        <end position="970"/>
    </location>
    <ligand>
        <name>thiamine diphosphate</name>
        <dbReference type="ChEBI" id="CHEBI:58937"/>
    </ligand>
</feature>
<organism evidence="14 15">
    <name type="scientific">Natranaerobius thermophilus (strain ATCC BAA-1301 / DSM 18059 / JW/NM-WN-LF)</name>
    <dbReference type="NCBI Taxonomy" id="457570"/>
    <lineage>
        <taxon>Bacteria</taxon>
        <taxon>Bacillati</taxon>
        <taxon>Bacillota</taxon>
        <taxon>Clostridia</taxon>
        <taxon>Natranaerobiales</taxon>
        <taxon>Natranaerobiaceae</taxon>
        <taxon>Natranaerobius</taxon>
    </lineage>
</organism>
<evidence type="ECO:0000256" key="11">
    <source>
        <dbReference type="PIRSR" id="PIRSR000159-2"/>
    </source>
</evidence>
<evidence type="ECO:0000256" key="3">
    <source>
        <dbReference type="ARBA" id="ARBA00022485"/>
    </source>
</evidence>
<dbReference type="Gene3D" id="3.30.70.20">
    <property type="match status" value="1"/>
</dbReference>
<dbReference type="STRING" id="457570.Nther_1088"/>
<dbReference type="RefSeq" id="WP_012447547.1">
    <property type="nucleotide sequence ID" value="NC_010718.1"/>
</dbReference>
<dbReference type="PANTHER" id="PTHR32154">
    <property type="entry name" value="PYRUVATE-FLAVODOXIN OXIDOREDUCTASE-RELATED"/>
    <property type="match status" value="1"/>
</dbReference>
<feature type="binding site" evidence="10">
    <location>
        <position position="114"/>
    </location>
    <ligand>
        <name>pyruvate</name>
        <dbReference type="ChEBI" id="CHEBI:15361"/>
    </ligand>
</feature>
<feature type="binding site" evidence="12">
    <location>
        <position position="813"/>
    </location>
    <ligand>
        <name>[4Fe-4S] cluster</name>
        <dbReference type="ChEBI" id="CHEBI:49883"/>
        <label>3</label>
    </ligand>
</feature>
<dbReference type="PIRSF" id="PIRSF000159">
    <property type="entry name" value="NifJ"/>
    <property type="match status" value="1"/>
</dbReference>
<keyword evidence="4 12" id="KW-0479">Metal-binding</keyword>
<dbReference type="Pfam" id="PF12838">
    <property type="entry name" value="Fer4_7"/>
    <property type="match status" value="1"/>
</dbReference>
<dbReference type="GO" id="GO:0006979">
    <property type="term" value="P:response to oxidative stress"/>
    <property type="evidence" value="ECO:0007669"/>
    <property type="project" value="TreeGrafter"/>
</dbReference>
<feature type="binding site" evidence="10">
    <location>
        <begin position="996"/>
        <end position="1001"/>
    </location>
    <ligand>
        <name>thiamine diphosphate</name>
        <dbReference type="ChEBI" id="CHEBI:58937"/>
    </ligand>
</feature>
<dbReference type="InterPro" id="IPR011766">
    <property type="entry name" value="TPP_enzyme_TPP-bd"/>
</dbReference>
<dbReference type="Pfam" id="PF10371">
    <property type="entry name" value="EKR"/>
    <property type="match status" value="1"/>
</dbReference>
<dbReference type="EC" id="1.2.7.1" evidence="9"/>
<dbReference type="GO" id="GO:0005506">
    <property type="term" value="F:iron ion binding"/>
    <property type="evidence" value="ECO:0007669"/>
    <property type="project" value="InterPro"/>
</dbReference>
<comment type="catalytic activity">
    <reaction evidence="9">
        <text>2 oxidized [2Fe-2S]-[ferredoxin] + pyruvate + CoA = 2 reduced [2Fe-2S]-[ferredoxin] + acetyl-CoA + CO2 + H(+)</text>
        <dbReference type="Rhea" id="RHEA:12765"/>
        <dbReference type="Rhea" id="RHEA-COMP:10000"/>
        <dbReference type="Rhea" id="RHEA-COMP:10001"/>
        <dbReference type="ChEBI" id="CHEBI:15361"/>
        <dbReference type="ChEBI" id="CHEBI:15378"/>
        <dbReference type="ChEBI" id="CHEBI:16526"/>
        <dbReference type="ChEBI" id="CHEBI:33737"/>
        <dbReference type="ChEBI" id="CHEBI:33738"/>
        <dbReference type="ChEBI" id="CHEBI:57287"/>
        <dbReference type="ChEBI" id="CHEBI:57288"/>
        <dbReference type="EC" id="1.2.7.1"/>
    </reaction>
</comment>
<feature type="site" description="Important for catalytic activity" evidence="11">
    <location>
        <position position="64"/>
    </location>
</feature>
<dbReference type="InterPro" id="IPR019456">
    <property type="entry name" value="Pyrv-flavodox_OxRtase_EKR"/>
</dbReference>
<dbReference type="InterPro" id="IPR037112">
    <property type="entry name" value="Pyrv-flavodox_OxR_EKR_sf"/>
</dbReference>
<evidence type="ECO:0000256" key="10">
    <source>
        <dbReference type="PIRSR" id="PIRSR000159-1"/>
    </source>
</evidence>
<keyword evidence="3 12" id="KW-0004">4Fe-4S</keyword>
<feature type="binding site" evidence="12">
    <location>
        <position position="693"/>
    </location>
    <ligand>
        <name>[4Fe-4S] cluster</name>
        <dbReference type="ChEBI" id="CHEBI:49883"/>
        <label>1</label>
    </ligand>
</feature>
<dbReference type="GO" id="GO:0019164">
    <property type="term" value="F:pyruvate synthase activity"/>
    <property type="evidence" value="ECO:0007669"/>
    <property type="project" value="UniProtKB-EC"/>
</dbReference>
<dbReference type="FunFam" id="3.40.50.970:FF:000012">
    <property type="entry name" value="Pyruvate:ferredoxin (Flavodoxin) oxidoreductase"/>
    <property type="match status" value="1"/>
</dbReference>
<accession>B2A149</accession>
<name>B2A149_NATTJ</name>
<comment type="similarity">
    <text evidence="1 9">Belongs to the pyruvate:ferredoxin/flavodoxin oxidoreductase family.</text>
</comment>
<feature type="binding site" evidence="12">
    <location>
        <position position="841"/>
    </location>
    <ligand>
        <name>[4Fe-4S] cluster</name>
        <dbReference type="ChEBI" id="CHEBI:49883"/>
        <label>3</label>
    </ligand>
</feature>
<dbReference type="InterPro" id="IPR019752">
    <property type="entry name" value="Pyrv/ketoisovalerate_OxRed_cat"/>
</dbReference>
<dbReference type="InterPro" id="IPR017900">
    <property type="entry name" value="4Fe4S_Fe_S_CS"/>
</dbReference>
<evidence type="ECO:0000256" key="8">
    <source>
        <dbReference type="ARBA" id="ARBA00023014"/>
    </source>
</evidence>
<feature type="site" description="Important for catalytic activity" evidence="11">
    <location>
        <position position="1001"/>
    </location>
</feature>
<reference evidence="14 15" key="2">
    <citation type="journal article" date="2011" name="J. Bacteriol.">
        <title>Complete genome sequence of the anaerobic, halophilic alkalithermophile Natranaerobius thermophilus JW/NM-WN-LF.</title>
        <authorList>
            <person name="Zhao B."/>
            <person name="Mesbah N.M."/>
            <person name="Dalin E."/>
            <person name="Goodwin L."/>
            <person name="Nolan M."/>
            <person name="Pitluck S."/>
            <person name="Chertkov O."/>
            <person name="Brettin T.S."/>
            <person name="Han J."/>
            <person name="Larimer F.W."/>
            <person name="Land M.L."/>
            <person name="Hauser L."/>
            <person name="Kyrpides N."/>
            <person name="Wiegel J."/>
        </authorList>
    </citation>
    <scope>NUCLEOTIDE SEQUENCE [LARGE SCALE GENOMIC DNA]</scope>
    <source>
        <strain evidence="15">ATCC BAA-1301 / DSM 18059 / JW/NM-WN-LF</strain>
    </source>
</reference>
<gene>
    <name evidence="14" type="ordered locus">Nther_1088</name>
</gene>
<evidence type="ECO:0000256" key="6">
    <source>
        <dbReference type="ARBA" id="ARBA00023002"/>
    </source>
</evidence>
<dbReference type="OrthoDB" id="9794954at2"/>
<evidence type="ECO:0000256" key="2">
    <source>
        <dbReference type="ARBA" id="ARBA00022448"/>
    </source>
</evidence>
<feature type="binding site" evidence="10">
    <location>
        <position position="818"/>
    </location>
    <ligand>
        <name>thiamine diphosphate</name>
        <dbReference type="ChEBI" id="CHEBI:58937"/>
    </ligand>
</feature>
<dbReference type="InterPro" id="IPR017896">
    <property type="entry name" value="4Fe4S_Fe-S-bd"/>
</dbReference>
<reference evidence="14 15" key="1">
    <citation type="submission" date="2008-04" db="EMBL/GenBank/DDBJ databases">
        <title>Complete sequence of chromosome of Natranaerobius thermophilus JW/NM-WN-LF.</title>
        <authorList>
            <consortium name="US DOE Joint Genome Institute"/>
            <person name="Copeland A."/>
            <person name="Lucas S."/>
            <person name="Lapidus A."/>
            <person name="Glavina del Rio T."/>
            <person name="Dalin E."/>
            <person name="Tice H."/>
            <person name="Bruce D."/>
            <person name="Goodwin L."/>
            <person name="Pitluck S."/>
            <person name="Chertkov O."/>
            <person name="Brettin T."/>
            <person name="Detter J.C."/>
            <person name="Han C."/>
            <person name="Kuske C.R."/>
            <person name="Schmutz J."/>
            <person name="Larimer F."/>
            <person name="Land M."/>
            <person name="Hauser L."/>
            <person name="Kyrpides N."/>
            <person name="Lykidis A."/>
            <person name="Mesbah N.M."/>
            <person name="Wiegel J."/>
        </authorList>
    </citation>
    <scope>NUCLEOTIDE SEQUENCE [LARGE SCALE GENOMIC DNA]</scope>
    <source>
        <strain evidence="15">ATCC BAA-1301 / DSM 18059 / JW/NM-WN-LF</strain>
    </source>
</reference>
<dbReference type="GO" id="GO:0030976">
    <property type="term" value="F:thiamine pyrophosphate binding"/>
    <property type="evidence" value="ECO:0007669"/>
    <property type="project" value="InterPro"/>
</dbReference>
<evidence type="ECO:0000313" key="15">
    <source>
        <dbReference type="Proteomes" id="UP000001683"/>
    </source>
</evidence>
<dbReference type="InParanoid" id="B2A149"/>
<dbReference type="InterPro" id="IPR002869">
    <property type="entry name" value="Pyrv_flavodox_OxRed_cen"/>
</dbReference>
<dbReference type="Gene3D" id="4.10.780.10">
    <property type="entry name" value="Pyruvate-flavodoxin oxidoreductase, EKR domain"/>
    <property type="match status" value="1"/>
</dbReference>
<dbReference type="Gene3D" id="3.40.50.920">
    <property type="match status" value="1"/>
</dbReference>
<dbReference type="CDD" id="cd07034">
    <property type="entry name" value="TPP_PYR_PFOR_IOR-alpha_like"/>
    <property type="match status" value="1"/>
</dbReference>
<dbReference type="Pfam" id="PF17147">
    <property type="entry name" value="PFOR_II"/>
    <property type="match status" value="1"/>
</dbReference>
<feature type="binding site" evidence="12">
    <location>
        <position position="749"/>
    </location>
    <ligand>
        <name>[4Fe-4S] cluster</name>
        <dbReference type="ChEBI" id="CHEBI:49883"/>
        <label>2</label>
    </ligand>
</feature>
<dbReference type="InterPro" id="IPR002880">
    <property type="entry name" value="Pyrv_Fd/Flavodoxin_OxRdtase_N"/>
</dbReference>
<dbReference type="FunFam" id="3.40.920.10:FF:000001">
    <property type="entry name" value="Pyruvate:ferredoxin (Flavodoxin) oxidoreductase"/>
    <property type="match status" value="1"/>
</dbReference>
<dbReference type="FunFam" id="3.40.50.920:FF:000007">
    <property type="entry name" value="Pyruvate:ferredoxin (Flavodoxin) oxidoreductase"/>
    <property type="match status" value="1"/>
</dbReference>
<dbReference type="PANTHER" id="PTHR32154:SF0">
    <property type="entry name" value="PYRUVATE-FLAVODOXIN OXIDOREDUCTASE-RELATED"/>
    <property type="match status" value="1"/>
</dbReference>
<dbReference type="PROSITE" id="PS00198">
    <property type="entry name" value="4FE4S_FER_1"/>
    <property type="match status" value="1"/>
</dbReference>
<dbReference type="eggNOG" id="COG0674">
    <property type="taxonomic scope" value="Bacteria"/>
</dbReference>
<dbReference type="SUPFAM" id="SSF52922">
    <property type="entry name" value="TK C-terminal domain-like"/>
    <property type="match status" value="1"/>
</dbReference>
<keyword evidence="7 12" id="KW-0408">Iron</keyword>
<dbReference type="EMBL" id="CP001034">
    <property type="protein sequence ID" value="ACB84672.1"/>
    <property type="molecule type" value="Genomic_DNA"/>
</dbReference>
<dbReference type="FunFam" id="3.30.70.20:FF:000022">
    <property type="entry name" value="Pyruvate:ferredoxin (Flavodoxin) oxidoreductase"/>
    <property type="match status" value="1"/>
</dbReference>
<keyword evidence="14" id="KW-0670">Pyruvate</keyword>
<dbReference type="SUPFAM" id="SSF53323">
    <property type="entry name" value="Pyruvate-ferredoxin oxidoreductase, PFOR, domain III"/>
    <property type="match status" value="1"/>
</dbReference>
<feature type="site" description="Important for catalytic activity" evidence="11">
    <location>
        <position position="31"/>
    </location>
</feature>
<evidence type="ECO:0000256" key="12">
    <source>
        <dbReference type="PIRSR" id="PIRSR000159-50"/>
    </source>
</evidence>
<comment type="cofactor">
    <cofactor evidence="12">
        <name>[4Fe-4S] cluster</name>
        <dbReference type="ChEBI" id="CHEBI:49883"/>
    </cofactor>
    <text evidence="12">Binds 3 [4Fe-4S] clusters per subunit.</text>
</comment>
<dbReference type="GO" id="GO:0022900">
    <property type="term" value="P:electron transport chain"/>
    <property type="evidence" value="ECO:0007669"/>
    <property type="project" value="InterPro"/>
</dbReference>
<feature type="binding site" evidence="12">
    <location>
        <position position="752"/>
    </location>
    <ligand>
        <name>[4Fe-4S] cluster</name>
        <dbReference type="ChEBI" id="CHEBI:49883"/>
        <label>2</label>
    </ligand>
</feature>
<dbReference type="eggNOG" id="COG1013">
    <property type="taxonomic scope" value="Bacteria"/>
</dbReference>
<keyword evidence="6 9" id="KW-0560">Oxidoreductase</keyword>
<feature type="domain" description="4Fe-4S ferredoxin-type" evidence="13">
    <location>
        <begin position="681"/>
        <end position="710"/>
    </location>
</feature>
<dbReference type="InterPro" id="IPR033412">
    <property type="entry name" value="PFOR_II"/>
</dbReference>
<evidence type="ECO:0000256" key="1">
    <source>
        <dbReference type="ARBA" id="ARBA00009032"/>
    </source>
</evidence>
<dbReference type="Pfam" id="PF01558">
    <property type="entry name" value="POR"/>
    <property type="match status" value="1"/>
</dbReference>
<dbReference type="eggNOG" id="COG1014">
    <property type="taxonomic scope" value="Bacteria"/>
</dbReference>
<dbReference type="Pfam" id="PF02775">
    <property type="entry name" value="TPP_enzyme_C"/>
    <property type="match status" value="1"/>
</dbReference>
<evidence type="ECO:0000259" key="13">
    <source>
        <dbReference type="PROSITE" id="PS51379"/>
    </source>
</evidence>
<dbReference type="Proteomes" id="UP000001683">
    <property type="component" value="Chromosome"/>
</dbReference>
<proteinExistence type="inferred from homology"/>
<dbReference type="AlphaFoldDB" id="B2A149"/>
<feature type="binding site" evidence="12">
    <location>
        <position position="816"/>
    </location>
    <ligand>
        <name>[4Fe-4S] cluster</name>
        <dbReference type="ChEBI" id="CHEBI:49883"/>
        <label>3</label>
    </ligand>
</feature>
<dbReference type="PROSITE" id="PS51379">
    <property type="entry name" value="4FE4S_FER_2"/>
    <property type="match status" value="2"/>
</dbReference>
<feature type="binding site" evidence="10">
    <location>
        <position position="31"/>
    </location>
    <ligand>
        <name>pyruvate</name>
        <dbReference type="ChEBI" id="CHEBI:15361"/>
    </ligand>
</feature>
<feature type="binding site" evidence="12">
    <location>
        <position position="1076"/>
    </location>
    <ligand>
        <name>[4Fe-4S] cluster</name>
        <dbReference type="ChEBI" id="CHEBI:49883"/>
        <label>3</label>
    </ligand>
</feature>
<dbReference type="eggNOG" id="COG1143">
    <property type="taxonomic scope" value="Bacteria"/>
</dbReference>
<dbReference type="NCBIfam" id="TIGR02176">
    <property type="entry name" value="pyruv_ox_red"/>
    <property type="match status" value="1"/>
</dbReference>
<evidence type="ECO:0000256" key="5">
    <source>
        <dbReference type="ARBA" id="ARBA00022982"/>
    </source>
</evidence>
<protein>
    <recommendedName>
        <fullName evidence="9">Pyruvate:ferredoxin oxidoreductase</fullName>
        <ecNumber evidence="9">1.2.7.1</ecNumber>
    </recommendedName>
    <alternativeName>
        <fullName evidence="9">Pyruvate synthase</fullName>
    </alternativeName>
</protein>
<keyword evidence="5 9" id="KW-0249">Electron transport</keyword>
<sequence>MNQKSKTLNGNEAAAHISYPFTEVAAIYPITPSSPMAEITDKWAAHGKKNMFGQRVRVVELQSEAGASGTIHGSLAAGALTTTYTASQGLLLMIPNMYKLVGELLPGVFHVSARALATHALSIFGDHQDVMACRQTGFGFLAASNAQEVMDLGCLAHLAAIKSRMPFLHFFDGFRTSHEYQNVNVIDFEDIQDLVDYQAIKEFRARALSPEKPVVRGTAQNPDIYFQGKELPNPYYKAVPEVVENYMQELEKIIGRSYNLFDYHGDPQAKHIIIAMGSVCDTIEETVDHLNEQGRKVGLIKVRLYRPFSAEHLLSAIPDTVKKIAVLDRTKEPGSLGEPLYQDVVHAYKNSQLNPEIIGGRYGLGSKETRPSHIISVFDNLAEDKPKDNFTIGIVDDVSHTSLPETGDVDITPSDTISCKFWGLGSDGTVGANQSAVKIIGDHTDLYAQAYFSYDSKKSGGTTVSHLRFGKQPIRAPYLVYNADYVACHNPAFVNNYDLLQGLKAGGTFVLNCPWSKEDLEEKLPASMKRYLAENDINFYIIDAISIAGEIGLGNRINMIMQSAFFKLADVIPIEDAVKYLKESVVENYGDKGQKVVDMNNLAIDKGIDSLIKVDIPKAWKDAQEEEYEESESEPEFVTNIQKPMAKHEGDDLPVSAFKGMEDGTFPLRTTAYEKRGIAVNIPEWQIDKCIQCNQCSYICPHAVIRPYLLDEEEVQRAPETFETKQATGKDMDDLSYRIQVSPLDCTGCGNCADICPAKGKALIMEPAEEQIEQQEDNWEFAQTITEKTDRVNTKTLKGSQFVKPLFEFHGACPGCGETPYYRLLTQLFGDRMLIANATGCSSIYCASAPSIPFTINSEGRGPAWANSLFEDNAEYGYGMYLASDYIQDRLAELAREVLETQQGDQDLNQALEEWLHVRKDGEKSKEAAKKLINLLNNRNLDANTTLKHIAEYQDYLIKRSQWLIGGDGWAYDIGFGGLDHVLSTGEDVNTLVMDTEVYSNTGGQSSKATQTAAMAKFASSGKATMKKDLGMMAMSYGYVYVAQVSMGANMNQTLKAFLEAEQYPGPSLIIAYSPCINHGIRSGMGTSISQEKAAVDSGYWHLYRYNPQLKEEGKNPFILDSKEPKESLQDFLMSEVRFASLQKVFPETAEKLFEKAKQDARTKYETYKTLSEHKLF</sequence>
<evidence type="ECO:0000256" key="7">
    <source>
        <dbReference type="ARBA" id="ARBA00023004"/>
    </source>
</evidence>
<keyword evidence="15" id="KW-1185">Reference proteome</keyword>
<dbReference type="Gene3D" id="3.40.50.970">
    <property type="match status" value="2"/>
</dbReference>
<evidence type="ECO:0000313" key="14">
    <source>
        <dbReference type="EMBL" id="ACB84672.1"/>
    </source>
</evidence>
<dbReference type="GO" id="GO:0051539">
    <property type="term" value="F:4 iron, 4 sulfur cluster binding"/>
    <property type="evidence" value="ECO:0007669"/>
    <property type="project" value="UniProtKB-KW"/>
</dbReference>
<dbReference type="KEGG" id="nth:Nther_1088"/>
<dbReference type="InterPro" id="IPR009014">
    <property type="entry name" value="Transketo_C/PFOR_II"/>
</dbReference>
<dbReference type="InterPro" id="IPR029061">
    <property type="entry name" value="THDP-binding"/>
</dbReference>
<dbReference type="Gene3D" id="3.40.920.10">
    <property type="entry name" value="Pyruvate-ferredoxin oxidoreductase, PFOR, domain III"/>
    <property type="match status" value="1"/>
</dbReference>
<feature type="binding site" evidence="12">
    <location>
        <position position="696"/>
    </location>
    <ligand>
        <name>[4Fe-4S] cluster</name>
        <dbReference type="ChEBI" id="CHEBI:49883"/>
        <label>1</label>
    </ligand>
</feature>
<feature type="binding site" evidence="10">
    <location>
        <position position="64"/>
    </location>
    <ligand>
        <name>thiamine diphosphate</name>
        <dbReference type="ChEBI" id="CHEBI:58937"/>
    </ligand>
</feature>
<dbReference type="CDD" id="cd03377">
    <property type="entry name" value="TPP_PFOR_PNO"/>
    <property type="match status" value="1"/>
</dbReference>
<feature type="binding site" evidence="12">
    <location>
        <position position="756"/>
    </location>
    <ligand>
        <name>[4Fe-4S] cluster</name>
        <dbReference type="ChEBI" id="CHEBI:49883"/>
        <label>1</label>
    </ligand>
</feature>
<dbReference type="Pfam" id="PF01855">
    <property type="entry name" value="POR_N"/>
    <property type="match status" value="1"/>
</dbReference>
<dbReference type="HOGENOM" id="CLU_002569_0_0_9"/>
<dbReference type="SUPFAM" id="SSF52518">
    <property type="entry name" value="Thiamin diphosphate-binding fold (THDP-binding)"/>
    <property type="match status" value="2"/>
</dbReference>
<feature type="domain" description="4Fe-4S ferredoxin-type" evidence="13">
    <location>
        <begin position="737"/>
        <end position="768"/>
    </location>
</feature>
<keyword evidence="8 12" id="KW-0411">Iron-sulfur</keyword>